<evidence type="ECO:0000259" key="1">
    <source>
        <dbReference type="Pfam" id="PF03551"/>
    </source>
</evidence>
<dbReference type="SUPFAM" id="SSF46785">
    <property type="entry name" value="Winged helix' DNA-binding domain"/>
    <property type="match status" value="1"/>
</dbReference>
<evidence type="ECO:0000313" key="2">
    <source>
        <dbReference type="EMBL" id="MBM0235488.1"/>
    </source>
</evidence>
<dbReference type="Pfam" id="PF03551">
    <property type="entry name" value="PadR"/>
    <property type="match status" value="1"/>
</dbReference>
<dbReference type="InterPro" id="IPR036388">
    <property type="entry name" value="WH-like_DNA-bd_sf"/>
</dbReference>
<dbReference type="Gene3D" id="1.10.10.10">
    <property type="entry name" value="Winged helix-like DNA-binding domain superfamily/Winged helix DNA-binding domain"/>
    <property type="match status" value="1"/>
</dbReference>
<dbReference type="EMBL" id="JAEVHM010000276">
    <property type="protein sequence ID" value="MBM0235488.1"/>
    <property type="molecule type" value="Genomic_DNA"/>
</dbReference>
<evidence type="ECO:0000313" key="3">
    <source>
        <dbReference type="Proteomes" id="UP000601027"/>
    </source>
</evidence>
<accession>A0ABS1Y1V4</accession>
<organism evidence="2 3">
    <name type="scientific">Micromonospora parastrephiae</name>
    <dbReference type="NCBI Taxonomy" id="2806101"/>
    <lineage>
        <taxon>Bacteria</taxon>
        <taxon>Bacillati</taxon>
        <taxon>Actinomycetota</taxon>
        <taxon>Actinomycetes</taxon>
        <taxon>Micromonosporales</taxon>
        <taxon>Micromonosporaceae</taxon>
        <taxon>Micromonospora</taxon>
    </lineage>
</organism>
<dbReference type="RefSeq" id="WP_203178710.1">
    <property type="nucleotide sequence ID" value="NZ_JAEVHM010000276.1"/>
</dbReference>
<dbReference type="PANTHER" id="PTHR33169:SF14">
    <property type="entry name" value="TRANSCRIPTIONAL REGULATOR RV3488"/>
    <property type="match status" value="1"/>
</dbReference>
<dbReference type="InterPro" id="IPR052509">
    <property type="entry name" value="Metal_resp_DNA-bind_regulator"/>
</dbReference>
<comment type="caution">
    <text evidence="2">The sequence shown here is derived from an EMBL/GenBank/DDBJ whole genome shotgun (WGS) entry which is preliminary data.</text>
</comment>
<sequence length="222" mass="25287">MAKRRKVGNLLALAVLSALVQRPMHPYEIATALRAWGKDQDMELKWGSFYTVIRNMDKHHLIEAVESLREGRRPERTVYRITEAGRAELVDWARELVATPLPEHPRFRAGLSVLAALHPDEATDLLRQRLDRLDDALRRDRETLDAHLREIPRLFLVESEYDLAMRAAEATWLRALLAELTSGGYPGLDTWRAFHETGEMPPELTELAERTSSATSSTGTPR</sequence>
<proteinExistence type="predicted"/>
<protein>
    <submittedName>
        <fullName evidence="2">PadR family transcriptional regulator</fullName>
    </submittedName>
</protein>
<dbReference type="Proteomes" id="UP000601027">
    <property type="component" value="Unassembled WGS sequence"/>
</dbReference>
<gene>
    <name evidence="2" type="ORF">JNW91_29165</name>
</gene>
<reference evidence="2 3" key="1">
    <citation type="submission" date="2021-01" db="EMBL/GenBank/DDBJ databases">
        <title>Draft genome sequence of Micromonospora sp. strain STR1_7.</title>
        <authorList>
            <person name="Karlyshev A."/>
            <person name="Jawad R."/>
        </authorList>
    </citation>
    <scope>NUCLEOTIDE SEQUENCE [LARGE SCALE GENOMIC DNA]</scope>
    <source>
        <strain evidence="2 3">STR1-7</strain>
    </source>
</reference>
<dbReference type="InterPro" id="IPR036390">
    <property type="entry name" value="WH_DNA-bd_sf"/>
</dbReference>
<name>A0ABS1Y1V4_9ACTN</name>
<keyword evidence="3" id="KW-1185">Reference proteome</keyword>
<dbReference type="InterPro" id="IPR005149">
    <property type="entry name" value="Tscrpt_reg_PadR_N"/>
</dbReference>
<dbReference type="PANTHER" id="PTHR33169">
    <property type="entry name" value="PADR-FAMILY TRANSCRIPTIONAL REGULATOR"/>
    <property type="match status" value="1"/>
</dbReference>
<feature type="domain" description="Transcription regulator PadR N-terminal" evidence="1">
    <location>
        <begin position="15"/>
        <end position="89"/>
    </location>
</feature>